<dbReference type="Proteomes" id="UP001259832">
    <property type="component" value="Unassembled WGS sequence"/>
</dbReference>
<keyword evidence="1" id="KW-1133">Transmembrane helix</keyword>
<gene>
    <name evidence="3" type="ORF">P3T76_002092</name>
</gene>
<evidence type="ECO:0000256" key="1">
    <source>
        <dbReference type="SAM" id="Phobius"/>
    </source>
</evidence>
<keyword evidence="1" id="KW-0472">Membrane</keyword>
<keyword evidence="4" id="KW-1185">Reference proteome</keyword>
<sequence>MKLLGLLAASFPLGILASTASLGVKETLLAATRERSVSFASLPFDLPSSTLISEGIATHAARNYYTGEDGRIACTESESVKNNGKVAVVLAFSKCLNDSALAVVDQWVNQVKATVTNIAYGENLDVTFQSTMVPGACEERSEKTKKGLEDPRMVNQSGASLLADEVHPNDLKRLEAFPALGDVVNLANDDVTLSVNPIAVISFVTGEKSYGEVVQFEASVKVSKTFNFHICKSGATCAGTFQNCVDLPEVVDLFMYNPFTITRSLQCAHLDNGVPVTYLNEYGARQCFCNCPAGYEIGENEYGNAACKKVVEDKCPCVWAQCLGFKHKVETNEPVCSFKHVAEKWGLPVPFPTDGYVADKRDNFDGAVNPRIIVTAAREQDAEYKGRDIRGAVGSGTSYPLTFQEVVGLYPRASSFTPVVNAGYSSSTHNEVITWKEYQTHRDAHINDIEFTSYGKYHLEVSAFDYFSSATCEGCLVIVDNYRPKHTTDCPNSFSDTVVGTVGSSESAELTDANLDKANGLVNQYFDFAVKAKNDACSVSNRCDTESFSRRDFFDNDYKSHDCGQSHQCFAKEKVLEDLLTSEKTKTNPLTNTVNNNCDNTPAPVPPGQCTRCCKMETALKEWWTDYRCGSDYDVRSCDGDVDETCSFKQCLVMNGDTLATVTAAITADAKAETESVLAQVEDQAYQTVTQIHRSLDCTSFGGTDGECQFRAKLAEIIDTTETINFASTYASTKATDYVFWRYKLISEGESWQLWKTARHESYGEVTYDNDDVLTFSNPETKITIEAWTQCGLVRRFFFYVHLHVNSPMSVCEKFNDMWYQTSVSRLPIGTGMCAYPGSDFAELTFDFHPNAGLQYSREELKMKVSKVQCTGKLENRKPIDILTVTQDSPEIVTRFAVEMLNKASTEASTGFHVECVFTYTKYSGALATETCTRDFAISDCKGPAFDTPNGVCEYEACAGKDLAGLYETCGGTVIKADNECTKVETGEKECCQGCASTEITCTSLLDLPNSDADIKRCEPTQSGGGAYSSHNTIYGAVLLTETVQEHPAATALLGVTALIAVVALVVVRRRAVSPHSAQTADDASASVGFKESLLAESREHSVSFNALPFDLPSTTLLSDKMAAHDLKNRESYADVLGSDDRIMCTESGSIENKGEVAVVLAFSKCLNDSALGVVEQWVNQVKATITNIAQVTFQSTMVPGACEERSEKTKQGLEDPNMVNQGGTSLLADEVHPDDLKRLEAFPSLGHVVSLADDDVPLSLNPIAVISFVTGEKSYGEVYQFEQKAHISKTFNFHICKNGVNCDGTFENCIDLPEVVDLFMYNPFTVTRSLECSNLDGGVPVTYLDDYGQRQCFCNCPAGYQLDENEYGGLACVQVVEEPCSCVWAQMNEFPFIVTNDLEECFFSNMASNHGLPVPFPTDGYVADKRDNFDGAVNPRIIVTAAREQDAEYKGRDIRGAVGSGTSYPLTFQEVVGLYPRASSFTPVVNAGYSSSTHNEKEYQTHRDSHIDDISFTSYGKYHLEVSAYDYFSSATCEGCLVIVDHNRPKATTDCPNSFCDTVVDPVQCTGTAELTEENLDKANDLAEKYFDFSELASNDACSIDNRCDDESFSRRDFFETDYSICAYSQAPKCFDKATVVNDLLSAGKTKTNPLVNTDDNCDNTLAPVPPGQCTRCCKMETVLKEWWTDYRCGSDYDVRSCDGDSSQTCAFQQCLVVNGDTLATVTAAITADAKAESESVLAQVEDQAYQTVTQIHRSLDCTSFNETCVFNAKLSELIDTTETLNLASMDSGEATEYVYWRYSIVSGDASWELWKTKRNENYGEVTYDNDDVLTFSNPETKITIEAWTQCGLVRRFFFYVHLHVNSPMSVCEKFNDMWYQTSVSRLPIGTSMCAYPGSDFAELTFDFHPNAGLQYSREELKMKVSKVQCTGKLENRKPIDILTVTQDSPEIVTRFAVEMLNKATTEAATDFEVTCAFTYTMYSGKLMTETCTRDFSIRDCEGPGFGPPDSICQYEDCAGVDEAGLYEACGGTVIKADETCTIVETSEKPCCQGCGDTDVTCTALLDLPGDNTDLMRCEPSLEDAYSTEYSYHQVAVLLGEATQAHPAAVALLSTTAVVAAVALLVVRRRVIATHSAQTIDDAYYPLLH</sequence>
<feature type="chain" id="PRO_5042173514" evidence="2">
    <location>
        <begin position="18"/>
        <end position="2146"/>
    </location>
</feature>
<keyword evidence="2" id="KW-0732">Signal</keyword>
<feature type="transmembrane region" description="Helical" evidence="1">
    <location>
        <begin position="2105"/>
        <end position="2124"/>
    </location>
</feature>
<accession>A0AAD9LTT8</accession>
<comment type="caution">
    <text evidence="3">The sequence shown here is derived from an EMBL/GenBank/DDBJ whole genome shotgun (WGS) entry which is preliminary data.</text>
</comment>
<protein>
    <submittedName>
        <fullName evidence="3">Uncharacterized protein</fullName>
    </submittedName>
</protein>
<evidence type="ECO:0000313" key="4">
    <source>
        <dbReference type="Proteomes" id="UP001259832"/>
    </source>
</evidence>
<feature type="signal peptide" evidence="2">
    <location>
        <begin position="1"/>
        <end position="17"/>
    </location>
</feature>
<name>A0AAD9LTT8_9STRA</name>
<reference evidence="3" key="1">
    <citation type="submission" date="2023-08" db="EMBL/GenBank/DDBJ databases">
        <title>Reference Genome Resource for the Citrus Pathogen Phytophthora citrophthora.</title>
        <authorList>
            <person name="Moller H."/>
            <person name="Coetzee B."/>
            <person name="Rose L.J."/>
            <person name="Van Niekerk J.M."/>
        </authorList>
    </citation>
    <scope>NUCLEOTIDE SEQUENCE</scope>
    <source>
        <strain evidence="3">STE-U-9442</strain>
    </source>
</reference>
<proteinExistence type="predicted"/>
<keyword evidence="1" id="KW-0812">Transmembrane</keyword>
<evidence type="ECO:0000256" key="2">
    <source>
        <dbReference type="SAM" id="SignalP"/>
    </source>
</evidence>
<organism evidence="3 4">
    <name type="scientific">Phytophthora citrophthora</name>
    <dbReference type="NCBI Taxonomy" id="4793"/>
    <lineage>
        <taxon>Eukaryota</taxon>
        <taxon>Sar</taxon>
        <taxon>Stramenopiles</taxon>
        <taxon>Oomycota</taxon>
        <taxon>Peronosporomycetes</taxon>
        <taxon>Peronosporales</taxon>
        <taxon>Peronosporaceae</taxon>
        <taxon>Phytophthora</taxon>
    </lineage>
</organism>
<evidence type="ECO:0000313" key="3">
    <source>
        <dbReference type="EMBL" id="KAK1946539.1"/>
    </source>
</evidence>
<dbReference type="EMBL" id="JASMQC010000003">
    <property type="protein sequence ID" value="KAK1946539.1"/>
    <property type="molecule type" value="Genomic_DNA"/>
</dbReference>